<protein>
    <submittedName>
        <fullName evidence="8">J domain-containing protein</fullName>
    </submittedName>
</protein>
<evidence type="ECO:0000256" key="3">
    <source>
        <dbReference type="ARBA" id="ARBA00022737"/>
    </source>
</evidence>
<dbReference type="SUPFAM" id="SSF46565">
    <property type="entry name" value="Chaperone J-domain"/>
    <property type="match status" value="1"/>
</dbReference>
<dbReference type="GO" id="GO:0006260">
    <property type="term" value="P:DNA replication"/>
    <property type="evidence" value="ECO:0007669"/>
    <property type="project" value="UniProtKB-KW"/>
</dbReference>
<dbReference type="AlphaFoldDB" id="A0A9X4JWH6"/>
<keyword evidence="5" id="KW-0862">Zinc</keyword>
<keyword evidence="4" id="KW-0863">Zinc-finger</keyword>
<dbReference type="PANTHER" id="PTHR43096:SF48">
    <property type="entry name" value="CHAPERONE PROTEIN DNAJ"/>
    <property type="match status" value="1"/>
</dbReference>
<dbReference type="SMART" id="SM00271">
    <property type="entry name" value="DnaJ"/>
    <property type="match status" value="1"/>
</dbReference>
<evidence type="ECO:0000256" key="5">
    <source>
        <dbReference type="ARBA" id="ARBA00022833"/>
    </source>
</evidence>
<dbReference type="FunFam" id="2.60.260.20:FF:000005">
    <property type="entry name" value="Chaperone protein dnaJ 1, mitochondrial"/>
    <property type="match status" value="1"/>
</dbReference>
<evidence type="ECO:0000259" key="7">
    <source>
        <dbReference type="PROSITE" id="PS50076"/>
    </source>
</evidence>
<dbReference type="InterPro" id="IPR001623">
    <property type="entry name" value="DnaJ_domain"/>
</dbReference>
<comment type="caution">
    <text evidence="8">The sequence shown here is derived from an EMBL/GenBank/DDBJ whole genome shotgun (WGS) entry which is preliminary data.</text>
</comment>
<organism evidence="8 9">
    <name type="scientific">Pelotomaculum isophthalicicum JI</name>
    <dbReference type="NCBI Taxonomy" id="947010"/>
    <lineage>
        <taxon>Bacteria</taxon>
        <taxon>Bacillati</taxon>
        <taxon>Bacillota</taxon>
        <taxon>Clostridia</taxon>
        <taxon>Eubacteriales</taxon>
        <taxon>Desulfotomaculaceae</taxon>
        <taxon>Pelotomaculum</taxon>
    </lineage>
</organism>
<name>A0A9X4JWH6_9FIRM</name>
<dbReference type="InterPro" id="IPR018253">
    <property type="entry name" value="DnaJ_domain_CS"/>
</dbReference>
<gene>
    <name evidence="8" type="ORF">L7E55_12250</name>
</gene>
<dbReference type="GO" id="GO:0005737">
    <property type="term" value="C:cytoplasm"/>
    <property type="evidence" value="ECO:0007669"/>
    <property type="project" value="TreeGrafter"/>
</dbReference>
<dbReference type="Pfam" id="PF01556">
    <property type="entry name" value="DnaJ_C"/>
    <property type="match status" value="1"/>
</dbReference>
<dbReference type="GO" id="GO:0042026">
    <property type="term" value="P:protein refolding"/>
    <property type="evidence" value="ECO:0007669"/>
    <property type="project" value="TreeGrafter"/>
</dbReference>
<keyword evidence="3" id="KW-0677">Repeat</keyword>
<dbReference type="PROSITE" id="PS00636">
    <property type="entry name" value="DNAJ_1"/>
    <property type="match status" value="1"/>
</dbReference>
<evidence type="ECO:0000313" key="9">
    <source>
        <dbReference type="Proteomes" id="UP001154312"/>
    </source>
</evidence>
<keyword evidence="6" id="KW-0143">Chaperone</keyword>
<evidence type="ECO:0000256" key="4">
    <source>
        <dbReference type="ARBA" id="ARBA00022771"/>
    </source>
</evidence>
<dbReference type="InterPro" id="IPR008971">
    <property type="entry name" value="HSP40/DnaJ_pept-bd"/>
</dbReference>
<dbReference type="InterPro" id="IPR002939">
    <property type="entry name" value="DnaJ_C"/>
</dbReference>
<dbReference type="PANTHER" id="PTHR43096">
    <property type="entry name" value="DNAJ HOMOLOG 1, MITOCHONDRIAL-RELATED"/>
    <property type="match status" value="1"/>
</dbReference>
<keyword evidence="9" id="KW-1185">Reference proteome</keyword>
<dbReference type="PRINTS" id="PR00625">
    <property type="entry name" value="JDOMAIN"/>
</dbReference>
<dbReference type="GO" id="GO:0008270">
    <property type="term" value="F:zinc ion binding"/>
    <property type="evidence" value="ECO:0007669"/>
    <property type="project" value="UniProtKB-KW"/>
</dbReference>
<dbReference type="Pfam" id="PF00226">
    <property type="entry name" value="DnaJ"/>
    <property type="match status" value="1"/>
</dbReference>
<feature type="domain" description="J" evidence="7">
    <location>
        <begin position="5"/>
        <end position="70"/>
    </location>
</feature>
<dbReference type="InterPro" id="IPR036869">
    <property type="entry name" value="J_dom_sf"/>
</dbReference>
<evidence type="ECO:0000256" key="6">
    <source>
        <dbReference type="ARBA" id="ARBA00023186"/>
    </source>
</evidence>
<dbReference type="Proteomes" id="UP001154312">
    <property type="component" value="Unassembled WGS sequence"/>
</dbReference>
<dbReference type="GO" id="GO:0051082">
    <property type="term" value="F:unfolded protein binding"/>
    <property type="evidence" value="ECO:0007669"/>
    <property type="project" value="InterPro"/>
</dbReference>
<dbReference type="RefSeq" id="WP_277444562.1">
    <property type="nucleotide sequence ID" value="NZ_JAKOAV010000024.1"/>
</dbReference>
<dbReference type="Gene3D" id="2.60.260.20">
    <property type="entry name" value="Urease metallochaperone UreE, N-terminal domain"/>
    <property type="match status" value="2"/>
</dbReference>
<sequence length="326" mass="36745">MHYKDYYSILGVEKTAGAKEIKKAYRELARRYHPDANPGDKKAEERFKEISEAYEVLSDPEKRKKYDEIGADVGTDWQNFDWSKYQKGRGQWREAGPGGVRFHYESPGYGGFSDFFRTFFGDMDPFTDTDLFWERRGRGGGGADTEALLELSLEEAFVGAEKEFLVNNRHLKVKVPPGMREGHKLRVPQQGQSGQKGGPAGDLYLSISIRQHPLFKIQDKDLECEVPVTVTEAVLGGEVDIPTLKGTVSLKIPPRTQTGRVFRLRGMGMPDPGGSNPGNLLVKVKVVIPETVTRREEELYKTLAELNKENPRARLVNMLKKPGRRG</sequence>
<dbReference type="CDD" id="cd06257">
    <property type="entry name" value="DnaJ"/>
    <property type="match status" value="1"/>
</dbReference>
<dbReference type="Gene3D" id="1.10.287.110">
    <property type="entry name" value="DnaJ domain"/>
    <property type="match status" value="1"/>
</dbReference>
<keyword evidence="1" id="KW-0235">DNA replication</keyword>
<accession>A0A9X4JWH6</accession>
<dbReference type="SUPFAM" id="SSF49493">
    <property type="entry name" value="HSP40/DnaJ peptide-binding domain"/>
    <property type="match status" value="2"/>
</dbReference>
<evidence type="ECO:0000313" key="8">
    <source>
        <dbReference type="EMBL" id="MDF9409118.1"/>
    </source>
</evidence>
<evidence type="ECO:0000256" key="2">
    <source>
        <dbReference type="ARBA" id="ARBA00022723"/>
    </source>
</evidence>
<dbReference type="EMBL" id="JAKOAV010000024">
    <property type="protein sequence ID" value="MDF9409118.1"/>
    <property type="molecule type" value="Genomic_DNA"/>
</dbReference>
<dbReference type="CDD" id="cd10747">
    <property type="entry name" value="DnaJ_C"/>
    <property type="match status" value="1"/>
</dbReference>
<evidence type="ECO:0000256" key="1">
    <source>
        <dbReference type="ARBA" id="ARBA00022705"/>
    </source>
</evidence>
<proteinExistence type="predicted"/>
<reference evidence="8" key="1">
    <citation type="submission" date="2022-02" db="EMBL/GenBank/DDBJ databases">
        <authorList>
            <person name="Leng L."/>
        </authorList>
    </citation>
    <scope>NUCLEOTIDE SEQUENCE</scope>
    <source>
        <strain evidence="8">JI</strain>
    </source>
</reference>
<keyword evidence="2" id="KW-0479">Metal-binding</keyword>
<dbReference type="PROSITE" id="PS50076">
    <property type="entry name" value="DNAJ_2"/>
    <property type="match status" value="1"/>
</dbReference>